<evidence type="ECO:0000313" key="15">
    <source>
        <dbReference type="Proteomes" id="UP000306918"/>
    </source>
</evidence>
<dbReference type="SUPFAM" id="SSF47384">
    <property type="entry name" value="Homodimeric domain of signal transducing histidine kinase"/>
    <property type="match status" value="1"/>
</dbReference>
<dbReference type="FunFam" id="3.30.565.10:FF:000010">
    <property type="entry name" value="Sensor histidine kinase RcsC"/>
    <property type="match status" value="1"/>
</dbReference>
<keyword evidence="10" id="KW-1133">Transmembrane helix</keyword>
<dbReference type="SUPFAM" id="SSF158472">
    <property type="entry name" value="HAMP domain-like"/>
    <property type="match status" value="1"/>
</dbReference>
<keyword evidence="15" id="KW-1185">Reference proteome</keyword>
<evidence type="ECO:0000313" key="14">
    <source>
        <dbReference type="EMBL" id="THU39255.1"/>
    </source>
</evidence>
<dbReference type="InterPro" id="IPR003594">
    <property type="entry name" value="HATPase_dom"/>
</dbReference>
<dbReference type="GO" id="GO:0000155">
    <property type="term" value="F:phosphorelay sensor kinase activity"/>
    <property type="evidence" value="ECO:0007669"/>
    <property type="project" value="InterPro"/>
</dbReference>
<evidence type="ECO:0000259" key="11">
    <source>
        <dbReference type="PROSITE" id="PS50109"/>
    </source>
</evidence>
<feature type="modified residue" description="4-aspartylphosphate" evidence="8">
    <location>
        <position position="1134"/>
    </location>
</feature>
<comment type="caution">
    <text evidence="14">The sequence shown here is derived from an EMBL/GenBank/DDBJ whole genome shotgun (WGS) entry which is preliminary data.</text>
</comment>
<evidence type="ECO:0000256" key="8">
    <source>
        <dbReference type="PROSITE-ProRule" id="PRU00169"/>
    </source>
</evidence>
<dbReference type="PROSITE" id="PS50109">
    <property type="entry name" value="HIS_KIN"/>
    <property type="match status" value="1"/>
</dbReference>
<dbReference type="SMART" id="SM00388">
    <property type="entry name" value="HisKA"/>
    <property type="match status" value="1"/>
</dbReference>
<evidence type="ECO:0000256" key="4">
    <source>
        <dbReference type="ARBA" id="ARBA00022553"/>
    </source>
</evidence>
<evidence type="ECO:0000256" key="1">
    <source>
        <dbReference type="ARBA" id="ARBA00000085"/>
    </source>
</evidence>
<dbReference type="CDD" id="cd00082">
    <property type="entry name" value="HisKA"/>
    <property type="match status" value="1"/>
</dbReference>
<keyword evidence="5" id="KW-0808">Transferase</keyword>
<dbReference type="InterPro" id="IPR013587">
    <property type="entry name" value="Nitrate/nitrite_sensing"/>
</dbReference>
<feature type="domain" description="Histidine kinase" evidence="11">
    <location>
        <begin position="675"/>
        <end position="910"/>
    </location>
</feature>
<dbReference type="InterPro" id="IPR001789">
    <property type="entry name" value="Sig_transdc_resp-reg_receiver"/>
</dbReference>
<protein>
    <recommendedName>
        <fullName evidence="3">histidine kinase</fullName>
        <ecNumber evidence="3">2.7.13.3</ecNumber>
    </recommendedName>
</protein>
<feature type="domain" description="Response regulatory" evidence="12">
    <location>
        <begin position="1231"/>
        <end position="1348"/>
    </location>
</feature>
<evidence type="ECO:0000256" key="2">
    <source>
        <dbReference type="ARBA" id="ARBA00004370"/>
    </source>
</evidence>
<dbReference type="Pfam" id="PF13185">
    <property type="entry name" value="GAF_2"/>
    <property type="match status" value="1"/>
</dbReference>
<dbReference type="RefSeq" id="WP_136577387.1">
    <property type="nucleotide sequence ID" value="NZ_STFF01000003.1"/>
</dbReference>
<dbReference type="SMART" id="SM00065">
    <property type="entry name" value="GAF"/>
    <property type="match status" value="1"/>
</dbReference>
<sequence length="1350" mass="152140">MKFIRNLSIRNKLLLVSLIPLATLLYFLTADITDKLSKKQNILRVYNDVLEIEKISDIIHNLLEERGYSISYVASGGKEEKAELLVQRMETDKAIAALKQLLIEQKKNKKITSLTALADLRTGVNQLTADIDTMARSYSIMSILLIDDGNITYRNVQDPEIRNLVETHLYLLNAEGYLGQLRMRLHLALGNKGFRKGEFAEFARLKGKFENNIDRYYKNTTPEQLMAFNVLLNSPATVLTRRLIDSVINDPAVVSTLPVNQWRINATAYLNGLKELEDQSIINTRELTKEKQAAISKALISGVIIVLVVIIIIALLLFYVIRTIVNSLQVIKNAADRIALGETDLTVPMTSKDEIGDLAVSFNKLIQISKEYTVIADTIARGDYSPVILVRGKDDLLSQALVNMKNNLLKLSEENEIRTWLLTGTTQLNDILRGEKGVKDLAQQVINLLTSYLKAQVGAIYVVENDQLMLVGSYAFSHRKGNTNQVQIGEGLVGQAALEKKPIVFADVPDDYMKVNSGLGQITPRNIFVHPFLYDDNVKGVIEIGATREISDLDMQLLKIVSESIGIAFNSSQSRAQLKELLEETQRQAEELEAQQEELKQTNEELEEKTKLLERSEGELKAQQEELQQTNEELEEKANLLEEQKEKLELAKIDVETKARELEATSKYKSEFLANMSHELRTPLNSILILAQLLSENKNKSLSQKDIEFATNIHNSGTDLLNLINEILDLSKVEAGKIEIEIEEVPVSDLCHSLNQLFGEIARNKHIEFNINCKEAHFQSSLFTDKQRLEQILRNLLSNAFKFTDKEGTIDVTIDVQPPNASLRNGKLRGLPEVIVFSVTDSGIGIPESKQGIIFEAFQQADGSTKRKFGGTGLGLSISRELAGALGGEIHLVSEEGKGSTFTLYMPLKFDAAIVTKGEKSIEIRKPAAKKELPALPVIPAHVPTPHLDAEDDRYSIRDNDKTILIIEDDVSFSHVLLDIAREKGYKGIIAHQGNTGLSLARYYRPDAIILDMKLPVLDGSEVLRLLKNDPELRHIPVQIMSGYDRRKEGMELGAFDFIRKPLTHDAVQSAFDRIQDFMNRKLKKLLVVEDNPQQNKAIRELIGNGDIKSFAAYTGQEAYTMLQDERFDCIIIDLGLPDMSGFELMEKIKESEMLNKIPIIVYTGRDMNKDEARQLEKLANTVVLKTSNSKERLLDETALFLHRVESKLPKEKQQIIRKLHRTEEILKNKKVLLVDDDMRNIYSLSNVLEEEGMKCFVAENGRVALDVLNQQQDIDIVLMDIMMPEMDGYEATVAIRKMNAYNKLPIIALTAKAMKGDREKCLEAGMSDYVSKPVNIEQLLSLMRVWLYQ</sequence>
<evidence type="ECO:0000256" key="7">
    <source>
        <dbReference type="ARBA" id="ARBA00023012"/>
    </source>
</evidence>
<comment type="subcellular location">
    <subcellularLocation>
        <location evidence="2">Membrane</location>
    </subcellularLocation>
</comment>
<comment type="catalytic activity">
    <reaction evidence="1">
        <text>ATP + protein L-histidine = ADP + protein N-phospho-L-histidine.</text>
        <dbReference type="EC" id="2.7.13.3"/>
    </reaction>
</comment>
<dbReference type="EMBL" id="STFF01000003">
    <property type="protein sequence ID" value="THU39255.1"/>
    <property type="molecule type" value="Genomic_DNA"/>
</dbReference>
<accession>A0A4S8HV26</accession>
<dbReference type="PROSITE" id="PS50885">
    <property type="entry name" value="HAMP"/>
    <property type="match status" value="1"/>
</dbReference>
<name>A0A4S8HV26_9BACT</name>
<keyword evidence="6" id="KW-0418">Kinase</keyword>
<dbReference type="Gene3D" id="3.30.565.10">
    <property type="entry name" value="Histidine kinase-like ATPase, C-terminal domain"/>
    <property type="match status" value="1"/>
</dbReference>
<dbReference type="SUPFAM" id="SSF55781">
    <property type="entry name" value="GAF domain-like"/>
    <property type="match status" value="1"/>
</dbReference>
<gene>
    <name evidence="14" type="ORF">FAM09_12130</name>
</gene>
<dbReference type="Pfam" id="PF00672">
    <property type="entry name" value="HAMP"/>
    <property type="match status" value="1"/>
</dbReference>
<keyword evidence="4 8" id="KW-0597">Phosphoprotein</keyword>
<dbReference type="Gene3D" id="1.10.287.130">
    <property type="match status" value="1"/>
</dbReference>
<dbReference type="SMART" id="SM00304">
    <property type="entry name" value="HAMP"/>
    <property type="match status" value="1"/>
</dbReference>
<feature type="coiled-coil region" evidence="9">
    <location>
        <begin position="575"/>
        <end position="665"/>
    </location>
</feature>
<keyword evidence="9" id="KW-0175">Coiled coil</keyword>
<dbReference type="Proteomes" id="UP000306918">
    <property type="component" value="Unassembled WGS sequence"/>
</dbReference>
<dbReference type="InterPro" id="IPR005467">
    <property type="entry name" value="His_kinase_dom"/>
</dbReference>
<dbReference type="PROSITE" id="PS50110">
    <property type="entry name" value="RESPONSE_REGULATORY"/>
    <property type="match status" value="3"/>
</dbReference>
<dbReference type="Pfam" id="PF00072">
    <property type="entry name" value="Response_reg"/>
    <property type="match status" value="3"/>
</dbReference>
<dbReference type="PRINTS" id="PR00344">
    <property type="entry name" value="BCTRLSENSOR"/>
</dbReference>
<organism evidence="14 15">
    <name type="scientific">Niastella caeni</name>
    <dbReference type="NCBI Taxonomy" id="2569763"/>
    <lineage>
        <taxon>Bacteria</taxon>
        <taxon>Pseudomonadati</taxon>
        <taxon>Bacteroidota</taxon>
        <taxon>Chitinophagia</taxon>
        <taxon>Chitinophagales</taxon>
        <taxon>Chitinophagaceae</taxon>
        <taxon>Niastella</taxon>
    </lineage>
</organism>
<feature type="modified residue" description="4-aspartylphosphate" evidence="8">
    <location>
        <position position="1012"/>
    </location>
</feature>
<dbReference type="PANTHER" id="PTHR45339">
    <property type="entry name" value="HYBRID SIGNAL TRANSDUCTION HISTIDINE KINASE J"/>
    <property type="match status" value="1"/>
</dbReference>
<dbReference type="EC" id="2.7.13.3" evidence="3"/>
<evidence type="ECO:0000259" key="13">
    <source>
        <dbReference type="PROSITE" id="PS50885"/>
    </source>
</evidence>
<dbReference type="Gene3D" id="3.40.50.2300">
    <property type="match status" value="3"/>
</dbReference>
<dbReference type="Gene3D" id="3.30.450.40">
    <property type="match status" value="1"/>
</dbReference>
<dbReference type="InterPro" id="IPR003660">
    <property type="entry name" value="HAMP_dom"/>
</dbReference>
<keyword evidence="7" id="KW-0902">Two-component regulatory system</keyword>
<feature type="modified residue" description="4-aspartylphosphate" evidence="8">
    <location>
        <position position="1281"/>
    </location>
</feature>
<proteinExistence type="predicted"/>
<dbReference type="SUPFAM" id="SSF55874">
    <property type="entry name" value="ATPase domain of HSP90 chaperone/DNA topoisomerase II/histidine kinase"/>
    <property type="match status" value="1"/>
</dbReference>
<evidence type="ECO:0000256" key="6">
    <source>
        <dbReference type="ARBA" id="ARBA00022777"/>
    </source>
</evidence>
<dbReference type="OrthoDB" id="9811889at2"/>
<dbReference type="InterPro" id="IPR003661">
    <property type="entry name" value="HisK_dim/P_dom"/>
</dbReference>
<dbReference type="CDD" id="cd06225">
    <property type="entry name" value="HAMP"/>
    <property type="match status" value="1"/>
</dbReference>
<dbReference type="Gene3D" id="6.10.340.10">
    <property type="match status" value="1"/>
</dbReference>
<evidence type="ECO:0000256" key="9">
    <source>
        <dbReference type="SAM" id="Coils"/>
    </source>
</evidence>
<dbReference type="CDD" id="cd17546">
    <property type="entry name" value="REC_hyHK_CKI1_RcsC-like"/>
    <property type="match status" value="1"/>
</dbReference>
<dbReference type="InterPro" id="IPR004358">
    <property type="entry name" value="Sig_transdc_His_kin-like_C"/>
</dbReference>
<dbReference type="CDD" id="cd00156">
    <property type="entry name" value="REC"/>
    <property type="match status" value="1"/>
</dbReference>
<dbReference type="InterPro" id="IPR036097">
    <property type="entry name" value="HisK_dim/P_sf"/>
</dbReference>
<dbReference type="InterPro" id="IPR011006">
    <property type="entry name" value="CheY-like_superfamily"/>
</dbReference>
<dbReference type="InterPro" id="IPR036890">
    <property type="entry name" value="HATPase_C_sf"/>
</dbReference>
<evidence type="ECO:0000256" key="5">
    <source>
        <dbReference type="ARBA" id="ARBA00022679"/>
    </source>
</evidence>
<feature type="domain" description="Response regulatory" evidence="12">
    <location>
        <begin position="963"/>
        <end position="1076"/>
    </location>
</feature>
<dbReference type="SMART" id="SM00448">
    <property type="entry name" value="REC"/>
    <property type="match status" value="3"/>
</dbReference>
<dbReference type="CDD" id="cd16922">
    <property type="entry name" value="HATPase_EvgS-ArcB-TorS-like"/>
    <property type="match status" value="1"/>
</dbReference>
<feature type="transmembrane region" description="Helical" evidence="10">
    <location>
        <begin position="298"/>
        <end position="321"/>
    </location>
</feature>
<keyword evidence="10" id="KW-0812">Transmembrane</keyword>
<feature type="domain" description="HAMP" evidence="13">
    <location>
        <begin position="322"/>
        <end position="374"/>
    </location>
</feature>
<dbReference type="Pfam" id="PF00512">
    <property type="entry name" value="HisKA"/>
    <property type="match status" value="1"/>
</dbReference>
<dbReference type="Pfam" id="PF02518">
    <property type="entry name" value="HATPase_c"/>
    <property type="match status" value="1"/>
</dbReference>
<dbReference type="InterPro" id="IPR029016">
    <property type="entry name" value="GAF-like_dom_sf"/>
</dbReference>
<evidence type="ECO:0000256" key="10">
    <source>
        <dbReference type="SAM" id="Phobius"/>
    </source>
</evidence>
<dbReference type="InterPro" id="IPR003018">
    <property type="entry name" value="GAF"/>
</dbReference>
<keyword evidence="10" id="KW-0472">Membrane</keyword>
<dbReference type="Pfam" id="PF08376">
    <property type="entry name" value="NIT"/>
    <property type="match status" value="1"/>
</dbReference>
<dbReference type="PANTHER" id="PTHR45339:SF1">
    <property type="entry name" value="HYBRID SIGNAL TRANSDUCTION HISTIDINE KINASE J"/>
    <property type="match status" value="1"/>
</dbReference>
<dbReference type="GO" id="GO:0016020">
    <property type="term" value="C:membrane"/>
    <property type="evidence" value="ECO:0007669"/>
    <property type="project" value="UniProtKB-SubCell"/>
</dbReference>
<reference evidence="14 15" key="1">
    <citation type="submission" date="2019-04" db="EMBL/GenBank/DDBJ databases">
        <title>Niastella caeni sp. nov., isolated from activated sludge.</title>
        <authorList>
            <person name="Sheng M."/>
        </authorList>
    </citation>
    <scope>NUCLEOTIDE SEQUENCE [LARGE SCALE GENOMIC DNA]</scope>
    <source>
        <strain evidence="14 15">HX-2-15</strain>
    </source>
</reference>
<evidence type="ECO:0000259" key="12">
    <source>
        <dbReference type="PROSITE" id="PS50110"/>
    </source>
</evidence>
<dbReference type="SMART" id="SM00387">
    <property type="entry name" value="HATPase_c"/>
    <property type="match status" value="1"/>
</dbReference>
<evidence type="ECO:0000256" key="3">
    <source>
        <dbReference type="ARBA" id="ARBA00012438"/>
    </source>
</evidence>
<dbReference type="SUPFAM" id="SSF52172">
    <property type="entry name" value="CheY-like"/>
    <property type="match status" value="3"/>
</dbReference>
<feature type="domain" description="Response regulatory" evidence="12">
    <location>
        <begin position="1085"/>
        <end position="1201"/>
    </location>
</feature>